<feature type="region of interest" description="Disordered" evidence="1">
    <location>
        <begin position="90"/>
        <end position="110"/>
    </location>
</feature>
<accession>A0A371DCP0</accession>
<name>A0A371DCP0_9APHY</name>
<evidence type="ECO:0000313" key="2">
    <source>
        <dbReference type="EMBL" id="RDX50321.1"/>
    </source>
</evidence>
<keyword evidence="3" id="KW-1185">Reference proteome</keyword>
<proteinExistence type="predicted"/>
<dbReference type="EMBL" id="KZ857400">
    <property type="protein sequence ID" value="RDX50321.1"/>
    <property type="molecule type" value="Genomic_DNA"/>
</dbReference>
<protein>
    <submittedName>
        <fullName evidence="2">Uncharacterized protein</fullName>
    </submittedName>
</protein>
<gene>
    <name evidence="2" type="ORF">OH76DRAFT_470206</name>
</gene>
<dbReference type="Proteomes" id="UP000256964">
    <property type="component" value="Unassembled WGS sequence"/>
</dbReference>
<sequence>MYASFSLLVPLCGVADKSSPYQYQSSLPNRIVSMNLSGHVTAKSRIQCTYIHVCMPNTPDSNIYTVCVSQLCFDSRRTIVDNQVQTVTRVPGPYGSPHPHSRVVDNCPNRPMLDARSSPRGGGMIDAVGAHGDERSIAQNRGSSPPLPCIVCMCTLQDSGREGKRLVWSPGACSVEAAWRGSQRNRTRINLGRRCRIDSDTYRAIAWTAAGTRVLLALAPPGTHRYRYRYRYSGRDLSQRYGPGAPRRTHICGRAGVY</sequence>
<dbReference type="AlphaFoldDB" id="A0A371DCP0"/>
<reference evidence="2 3" key="1">
    <citation type="journal article" date="2018" name="Biotechnol. Biofuels">
        <title>Integrative visual omics of the white-rot fungus Polyporus brumalis exposes the biotechnological potential of its oxidative enzymes for delignifying raw plant biomass.</title>
        <authorList>
            <person name="Miyauchi S."/>
            <person name="Rancon A."/>
            <person name="Drula E."/>
            <person name="Hage H."/>
            <person name="Chaduli D."/>
            <person name="Favel A."/>
            <person name="Grisel S."/>
            <person name="Henrissat B."/>
            <person name="Herpoel-Gimbert I."/>
            <person name="Ruiz-Duenas F.J."/>
            <person name="Chevret D."/>
            <person name="Hainaut M."/>
            <person name="Lin J."/>
            <person name="Wang M."/>
            <person name="Pangilinan J."/>
            <person name="Lipzen A."/>
            <person name="Lesage-Meessen L."/>
            <person name="Navarro D."/>
            <person name="Riley R."/>
            <person name="Grigoriev I.V."/>
            <person name="Zhou S."/>
            <person name="Raouche S."/>
            <person name="Rosso M.N."/>
        </authorList>
    </citation>
    <scope>NUCLEOTIDE SEQUENCE [LARGE SCALE GENOMIC DNA]</scope>
    <source>
        <strain evidence="2 3">BRFM 1820</strain>
    </source>
</reference>
<evidence type="ECO:0000313" key="3">
    <source>
        <dbReference type="Proteomes" id="UP000256964"/>
    </source>
</evidence>
<organism evidence="2 3">
    <name type="scientific">Lentinus brumalis</name>
    <dbReference type="NCBI Taxonomy" id="2498619"/>
    <lineage>
        <taxon>Eukaryota</taxon>
        <taxon>Fungi</taxon>
        <taxon>Dikarya</taxon>
        <taxon>Basidiomycota</taxon>
        <taxon>Agaricomycotina</taxon>
        <taxon>Agaricomycetes</taxon>
        <taxon>Polyporales</taxon>
        <taxon>Polyporaceae</taxon>
        <taxon>Lentinus</taxon>
    </lineage>
</organism>
<evidence type="ECO:0000256" key="1">
    <source>
        <dbReference type="SAM" id="MobiDB-lite"/>
    </source>
</evidence>